<protein>
    <submittedName>
        <fullName evidence="1">Uncharacterized protein</fullName>
    </submittedName>
</protein>
<evidence type="ECO:0000313" key="2">
    <source>
        <dbReference type="Proteomes" id="UP001432027"/>
    </source>
</evidence>
<evidence type="ECO:0000313" key="1">
    <source>
        <dbReference type="EMBL" id="GMT00232.1"/>
    </source>
</evidence>
<dbReference type="Proteomes" id="UP001432027">
    <property type="component" value="Unassembled WGS sequence"/>
</dbReference>
<dbReference type="AlphaFoldDB" id="A0AAV5U0C2"/>
<reference evidence="1" key="1">
    <citation type="submission" date="2023-10" db="EMBL/GenBank/DDBJ databases">
        <title>Genome assembly of Pristionchus species.</title>
        <authorList>
            <person name="Yoshida K."/>
            <person name="Sommer R.J."/>
        </authorList>
    </citation>
    <scope>NUCLEOTIDE SEQUENCE</scope>
    <source>
        <strain evidence="1">RS0144</strain>
    </source>
</reference>
<name>A0AAV5U0C2_9BILA</name>
<sequence length="67" mass="7487">MSSRGSHSSGGYENGMAVEDAIITHLKELNLVGTRNNGADDRDEYELNQVYDEIVHNVINHDRDASR</sequence>
<gene>
    <name evidence="1" type="ORF">PENTCL1PPCAC_22406</name>
</gene>
<keyword evidence="2" id="KW-1185">Reference proteome</keyword>
<dbReference type="EMBL" id="BTSX01000005">
    <property type="protein sequence ID" value="GMT00232.1"/>
    <property type="molecule type" value="Genomic_DNA"/>
</dbReference>
<organism evidence="1 2">
    <name type="scientific">Pristionchus entomophagus</name>
    <dbReference type="NCBI Taxonomy" id="358040"/>
    <lineage>
        <taxon>Eukaryota</taxon>
        <taxon>Metazoa</taxon>
        <taxon>Ecdysozoa</taxon>
        <taxon>Nematoda</taxon>
        <taxon>Chromadorea</taxon>
        <taxon>Rhabditida</taxon>
        <taxon>Rhabditina</taxon>
        <taxon>Diplogasteromorpha</taxon>
        <taxon>Diplogasteroidea</taxon>
        <taxon>Neodiplogasteridae</taxon>
        <taxon>Pristionchus</taxon>
    </lineage>
</organism>
<accession>A0AAV5U0C2</accession>
<proteinExistence type="predicted"/>
<feature type="non-terminal residue" evidence="1">
    <location>
        <position position="67"/>
    </location>
</feature>
<comment type="caution">
    <text evidence="1">The sequence shown here is derived from an EMBL/GenBank/DDBJ whole genome shotgun (WGS) entry which is preliminary data.</text>
</comment>